<accession>A0A5B7GYN0</accession>
<name>A0A5B7GYN0_PORTR</name>
<gene>
    <name evidence="2" type="ORF">E2C01_059248</name>
</gene>
<evidence type="ECO:0000313" key="2">
    <source>
        <dbReference type="EMBL" id="MPC65120.1"/>
    </source>
</evidence>
<dbReference type="EMBL" id="VSRR010022943">
    <property type="protein sequence ID" value="MPC65120.1"/>
    <property type="molecule type" value="Genomic_DNA"/>
</dbReference>
<evidence type="ECO:0000256" key="1">
    <source>
        <dbReference type="SAM" id="MobiDB-lite"/>
    </source>
</evidence>
<proteinExistence type="predicted"/>
<evidence type="ECO:0000313" key="3">
    <source>
        <dbReference type="Proteomes" id="UP000324222"/>
    </source>
</evidence>
<protein>
    <submittedName>
        <fullName evidence="2">Uncharacterized protein</fullName>
    </submittedName>
</protein>
<reference evidence="2 3" key="1">
    <citation type="submission" date="2019-05" db="EMBL/GenBank/DDBJ databases">
        <title>Another draft genome of Portunus trituberculatus and its Hox gene families provides insights of decapod evolution.</title>
        <authorList>
            <person name="Jeong J.-H."/>
            <person name="Song I."/>
            <person name="Kim S."/>
            <person name="Choi T."/>
            <person name="Kim D."/>
            <person name="Ryu S."/>
            <person name="Kim W."/>
        </authorList>
    </citation>
    <scope>NUCLEOTIDE SEQUENCE [LARGE SCALE GENOMIC DNA]</scope>
    <source>
        <tissue evidence="2">Muscle</tissue>
    </source>
</reference>
<keyword evidence="3" id="KW-1185">Reference proteome</keyword>
<dbReference type="Proteomes" id="UP000324222">
    <property type="component" value="Unassembled WGS sequence"/>
</dbReference>
<sequence>MSIKPRPCKTTTRHPSSPPPISPTHGSDSVCITLYSHYCFGLASLMVQSNIVTCISMEAFTLVLTLCSRSTPDTFKRYFDQSESAIVNRPALLQSCSTLFLLPFQ</sequence>
<organism evidence="2 3">
    <name type="scientific">Portunus trituberculatus</name>
    <name type="common">Swimming crab</name>
    <name type="synonym">Neptunus trituberculatus</name>
    <dbReference type="NCBI Taxonomy" id="210409"/>
    <lineage>
        <taxon>Eukaryota</taxon>
        <taxon>Metazoa</taxon>
        <taxon>Ecdysozoa</taxon>
        <taxon>Arthropoda</taxon>
        <taxon>Crustacea</taxon>
        <taxon>Multicrustacea</taxon>
        <taxon>Malacostraca</taxon>
        <taxon>Eumalacostraca</taxon>
        <taxon>Eucarida</taxon>
        <taxon>Decapoda</taxon>
        <taxon>Pleocyemata</taxon>
        <taxon>Brachyura</taxon>
        <taxon>Eubrachyura</taxon>
        <taxon>Portunoidea</taxon>
        <taxon>Portunidae</taxon>
        <taxon>Portuninae</taxon>
        <taxon>Portunus</taxon>
    </lineage>
</organism>
<dbReference type="AlphaFoldDB" id="A0A5B7GYN0"/>
<comment type="caution">
    <text evidence="2">The sequence shown here is derived from an EMBL/GenBank/DDBJ whole genome shotgun (WGS) entry which is preliminary data.</text>
</comment>
<feature type="region of interest" description="Disordered" evidence="1">
    <location>
        <begin position="1"/>
        <end position="26"/>
    </location>
</feature>